<comment type="similarity">
    <text evidence="2">Belongs to the ABC transporter superfamily.</text>
</comment>
<dbReference type="PANTHER" id="PTHR43166:SF9">
    <property type="entry name" value="GLUTAMATE_ASPARTATE IMPORT ATP-BINDING PROTEIN GLTL"/>
    <property type="match status" value="1"/>
</dbReference>
<dbReference type="PIRSF" id="PIRSF039085">
    <property type="entry name" value="ABC_ATPase_HisP"/>
    <property type="match status" value="1"/>
</dbReference>
<dbReference type="Proteomes" id="UP001239909">
    <property type="component" value="Unassembled WGS sequence"/>
</dbReference>
<dbReference type="Pfam" id="PF00005">
    <property type="entry name" value="ABC_tran"/>
    <property type="match status" value="1"/>
</dbReference>
<dbReference type="SMART" id="SM00382">
    <property type="entry name" value="AAA"/>
    <property type="match status" value="1"/>
</dbReference>
<comment type="subcellular location">
    <subcellularLocation>
        <location evidence="1">Cell membrane</location>
        <topology evidence="1">Peripheral membrane protein</topology>
    </subcellularLocation>
</comment>
<keyword evidence="5" id="KW-0547">Nucleotide-binding</keyword>
<name>A0ABQ6LSY3_9RHOB</name>
<dbReference type="InterPro" id="IPR030679">
    <property type="entry name" value="ABC_ATPase_HisP-typ"/>
</dbReference>
<evidence type="ECO:0000256" key="1">
    <source>
        <dbReference type="ARBA" id="ARBA00004202"/>
    </source>
</evidence>
<protein>
    <submittedName>
        <fullName evidence="10">Amino acid ABC transporter ATP-binding protein</fullName>
    </submittedName>
</protein>
<dbReference type="InterPro" id="IPR003439">
    <property type="entry name" value="ABC_transporter-like_ATP-bd"/>
</dbReference>
<evidence type="ECO:0000256" key="7">
    <source>
        <dbReference type="ARBA" id="ARBA00022970"/>
    </source>
</evidence>
<keyword evidence="6 10" id="KW-0067">ATP-binding</keyword>
<evidence type="ECO:0000313" key="10">
    <source>
        <dbReference type="EMBL" id="GMG85195.1"/>
    </source>
</evidence>
<dbReference type="CDD" id="cd03262">
    <property type="entry name" value="ABC_HisP_GlnQ"/>
    <property type="match status" value="1"/>
</dbReference>
<proteinExistence type="inferred from homology"/>
<evidence type="ECO:0000256" key="8">
    <source>
        <dbReference type="ARBA" id="ARBA00023136"/>
    </source>
</evidence>
<evidence type="ECO:0000256" key="4">
    <source>
        <dbReference type="ARBA" id="ARBA00022475"/>
    </source>
</evidence>
<dbReference type="InterPro" id="IPR027417">
    <property type="entry name" value="P-loop_NTPase"/>
</dbReference>
<dbReference type="InterPro" id="IPR017871">
    <property type="entry name" value="ABC_transporter-like_CS"/>
</dbReference>
<evidence type="ECO:0000256" key="2">
    <source>
        <dbReference type="ARBA" id="ARBA00005417"/>
    </source>
</evidence>
<dbReference type="PANTHER" id="PTHR43166">
    <property type="entry name" value="AMINO ACID IMPORT ATP-BINDING PROTEIN"/>
    <property type="match status" value="1"/>
</dbReference>
<dbReference type="PROSITE" id="PS50893">
    <property type="entry name" value="ABC_TRANSPORTER_2"/>
    <property type="match status" value="1"/>
</dbReference>
<evidence type="ECO:0000256" key="3">
    <source>
        <dbReference type="ARBA" id="ARBA00022448"/>
    </source>
</evidence>
<keyword evidence="3" id="KW-0813">Transport</keyword>
<evidence type="ECO:0000256" key="6">
    <source>
        <dbReference type="ARBA" id="ARBA00022840"/>
    </source>
</evidence>
<dbReference type="InterPro" id="IPR050086">
    <property type="entry name" value="MetN_ABC_transporter-like"/>
</dbReference>
<keyword evidence="11" id="KW-1185">Reference proteome</keyword>
<dbReference type="Gene3D" id="3.40.50.300">
    <property type="entry name" value="P-loop containing nucleotide triphosphate hydrolases"/>
    <property type="match status" value="1"/>
</dbReference>
<gene>
    <name evidence="10" type="ORF">LNKW23_44110</name>
</gene>
<dbReference type="PROSITE" id="PS00211">
    <property type="entry name" value="ABC_TRANSPORTER_1"/>
    <property type="match status" value="1"/>
</dbReference>
<dbReference type="RefSeq" id="WP_285674466.1">
    <property type="nucleotide sequence ID" value="NZ_BSYI01000054.1"/>
</dbReference>
<feature type="domain" description="ABC transporter" evidence="9">
    <location>
        <begin position="4"/>
        <end position="237"/>
    </location>
</feature>
<dbReference type="EMBL" id="BSYI01000054">
    <property type="protein sequence ID" value="GMG85195.1"/>
    <property type="molecule type" value="Genomic_DNA"/>
</dbReference>
<sequence>MTAVEFTDVNKWYDNGLHALRDINLSVNTGETVVICGPSGSGKSTLIRTVNALEPIDTGQIAIAGTPVQMMDRRSLRRRVGMVFQSFNLFTHFKVLDNLTLAAEHVAGLDQAAAEARAMQLLDRVGLADQAQKYPGQLSGGQQQRVAIARTLMLDPDVLLFDEPTSALDPEMIAEVLSLMEDLAREGRTMLCVTHEMGFARNVADQIVFMAHGSVIEKAPPAAFFDNPQTMLAQAFLSKII</sequence>
<reference evidence="10 11" key="1">
    <citation type="submission" date="2023-04" db="EMBL/GenBank/DDBJ databases">
        <title>Marinoamorphus aggregata gen. nov., sp. Nov., isolate from tissue of brittle star Ophioplocus japonicus.</title>
        <authorList>
            <person name="Kawano K."/>
            <person name="Sawayama S."/>
            <person name="Nakagawa S."/>
        </authorList>
    </citation>
    <scope>NUCLEOTIDE SEQUENCE [LARGE SCALE GENOMIC DNA]</scope>
    <source>
        <strain evidence="10 11">NKW23</strain>
    </source>
</reference>
<keyword evidence="7" id="KW-0029">Amino-acid transport</keyword>
<keyword evidence="4" id="KW-1003">Cell membrane</keyword>
<evidence type="ECO:0000259" key="9">
    <source>
        <dbReference type="PROSITE" id="PS50893"/>
    </source>
</evidence>
<evidence type="ECO:0000256" key="5">
    <source>
        <dbReference type="ARBA" id="ARBA00022741"/>
    </source>
</evidence>
<accession>A0ABQ6LSY3</accession>
<organism evidence="10 11">
    <name type="scientific">Paralimibaculum aggregatum</name>
    <dbReference type="NCBI Taxonomy" id="3036245"/>
    <lineage>
        <taxon>Bacteria</taxon>
        <taxon>Pseudomonadati</taxon>
        <taxon>Pseudomonadota</taxon>
        <taxon>Alphaproteobacteria</taxon>
        <taxon>Rhodobacterales</taxon>
        <taxon>Paracoccaceae</taxon>
        <taxon>Paralimibaculum</taxon>
    </lineage>
</organism>
<comment type="caution">
    <text evidence="10">The sequence shown here is derived from an EMBL/GenBank/DDBJ whole genome shotgun (WGS) entry which is preliminary data.</text>
</comment>
<evidence type="ECO:0000313" key="11">
    <source>
        <dbReference type="Proteomes" id="UP001239909"/>
    </source>
</evidence>
<keyword evidence="8" id="KW-0472">Membrane</keyword>
<dbReference type="SUPFAM" id="SSF52540">
    <property type="entry name" value="P-loop containing nucleoside triphosphate hydrolases"/>
    <property type="match status" value="1"/>
</dbReference>
<dbReference type="GO" id="GO:0005524">
    <property type="term" value="F:ATP binding"/>
    <property type="evidence" value="ECO:0007669"/>
    <property type="project" value="UniProtKB-KW"/>
</dbReference>
<dbReference type="InterPro" id="IPR003593">
    <property type="entry name" value="AAA+_ATPase"/>
</dbReference>